<dbReference type="PROSITE" id="PS51668">
    <property type="entry name" value="TSAA_2"/>
    <property type="match status" value="1"/>
</dbReference>
<reference evidence="4" key="1">
    <citation type="journal article" date="2014" name="Front. Microbiol.">
        <title>High frequency of phylogenetically diverse reductive dehalogenase-homologous genes in deep subseafloor sedimentary metagenomes.</title>
        <authorList>
            <person name="Kawai M."/>
            <person name="Futagami T."/>
            <person name="Toyoda A."/>
            <person name="Takaki Y."/>
            <person name="Nishi S."/>
            <person name="Hori S."/>
            <person name="Arai W."/>
            <person name="Tsubouchi T."/>
            <person name="Morono Y."/>
            <person name="Uchiyama I."/>
            <person name="Ito T."/>
            <person name="Fujiyama A."/>
            <person name="Inagaki F."/>
            <person name="Takami H."/>
        </authorList>
    </citation>
    <scope>NUCLEOTIDE SEQUENCE</scope>
    <source>
        <strain evidence="4">Expedition CK06-06</strain>
    </source>
</reference>
<dbReference type="InterPro" id="IPR036414">
    <property type="entry name" value="YaeB_N_sf"/>
</dbReference>
<comment type="similarity">
    <text evidence="2">Belongs to the tRNA methyltransferase O family.</text>
</comment>
<evidence type="ECO:0000259" key="3">
    <source>
        <dbReference type="PROSITE" id="PS51668"/>
    </source>
</evidence>
<dbReference type="CDD" id="cd09281">
    <property type="entry name" value="UPF0066"/>
    <property type="match status" value="1"/>
</dbReference>
<feature type="domain" description="TsaA-like" evidence="3">
    <location>
        <begin position="9"/>
        <end position="142"/>
    </location>
</feature>
<dbReference type="InterPro" id="IPR040372">
    <property type="entry name" value="YaeB-like"/>
</dbReference>
<proteinExistence type="inferred from homology"/>
<dbReference type="NCBIfam" id="TIGR00104">
    <property type="entry name" value="tRNA_TsaA"/>
    <property type="match status" value="1"/>
</dbReference>
<dbReference type="Pfam" id="PF01980">
    <property type="entry name" value="TrmO_N"/>
    <property type="match status" value="1"/>
</dbReference>
<organism evidence="4">
    <name type="scientific">marine sediment metagenome</name>
    <dbReference type="NCBI Taxonomy" id="412755"/>
    <lineage>
        <taxon>unclassified sequences</taxon>
        <taxon>metagenomes</taxon>
        <taxon>ecological metagenomes</taxon>
    </lineage>
</organism>
<dbReference type="PANTHER" id="PTHR12818:SF0">
    <property type="entry name" value="TRNA (ADENINE(37)-N6)-METHYLTRANSFERASE"/>
    <property type="match status" value="1"/>
</dbReference>
<dbReference type="Gene3D" id="2.40.30.70">
    <property type="entry name" value="YaeB-like"/>
    <property type="match status" value="1"/>
</dbReference>
<evidence type="ECO:0000256" key="2">
    <source>
        <dbReference type="ARBA" id="ARBA00033753"/>
    </source>
</evidence>
<name>X1N0C0_9ZZZZ</name>
<dbReference type="EMBL" id="BARV01020113">
    <property type="protein sequence ID" value="GAI23721.1"/>
    <property type="molecule type" value="Genomic_DNA"/>
</dbReference>
<evidence type="ECO:0000313" key="4">
    <source>
        <dbReference type="EMBL" id="GAI23721.1"/>
    </source>
</evidence>
<sequence length="156" mass="17321">MAQKSTMKLKAIGTVKNRVKQKPDRGFNWHDVVSEIIIDSSLTRALDGLDEFSHIIVICWLHEAADKAKMALKVYPRGRHDLPPMGLFASRSPYRPNPLGKATVRLLKRRGNILTVAGLDAINGTPVIDIKPYIPGYDSAAEAKTPEWARSHSVKP</sequence>
<protein>
    <recommendedName>
        <fullName evidence="3">TsaA-like domain-containing protein</fullName>
    </recommendedName>
</protein>
<dbReference type="PANTHER" id="PTHR12818">
    <property type="entry name" value="TRNA (ADENINE(37)-N6)-METHYLTRANSFERASE"/>
    <property type="match status" value="1"/>
</dbReference>
<accession>X1N0C0</accession>
<dbReference type="AlphaFoldDB" id="X1N0C0"/>
<keyword evidence="1" id="KW-0949">S-adenosyl-L-methionine</keyword>
<gene>
    <name evidence="4" type="ORF">S06H3_33663</name>
</gene>
<dbReference type="InterPro" id="IPR023370">
    <property type="entry name" value="TrmO-like_N"/>
</dbReference>
<comment type="caution">
    <text evidence="4">The sequence shown here is derived from an EMBL/GenBank/DDBJ whole genome shotgun (WGS) entry which is preliminary data.</text>
</comment>
<dbReference type="SUPFAM" id="SSF118196">
    <property type="entry name" value="YaeB-like"/>
    <property type="match status" value="1"/>
</dbReference>
<dbReference type="InterPro" id="IPR036413">
    <property type="entry name" value="YaeB-like_sf"/>
</dbReference>
<evidence type="ECO:0000256" key="1">
    <source>
        <dbReference type="ARBA" id="ARBA00022691"/>
    </source>
</evidence>